<dbReference type="Pfam" id="PF21983">
    <property type="entry name" value="NikA-like"/>
    <property type="match status" value="1"/>
</dbReference>
<dbReference type="EMBL" id="LN854559">
    <property type="protein sequence ID" value="CRL46891.1"/>
    <property type="molecule type" value="Genomic_DNA"/>
</dbReference>
<accession>A0A193QNZ8</accession>
<evidence type="ECO:0000313" key="2">
    <source>
        <dbReference type="EMBL" id="CRL46905.1"/>
    </source>
</evidence>
<geneLocation type="plasmid" evidence="3">
    <name>psg2</name>
</geneLocation>
<dbReference type="EMBL" id="LN854559">
    <property type="protein sequence ID" value="CRL46905.1"/>
    <property type="molecule type" value="Genomic_DNA"/>
</dbReference>
<dbReference type="Proteomes" id="UP000245838">
    <property type="component" value="Plasmid psg2"/>
</dbReference>
<evidence type="ECO:0000313" key="3">
    <source>
        <dbReference type="Proteomes" id="UP000245838"/>
    </source>
</evidence>
<organism evidence="1 3">
    <name type="scientific">Sodalis glossinidius (strain morsitans)</name>
    <dbReference type="NCBI Taxonomy" id="343509"/>
    <lineage>
        <taxon>Bacteria</taxon>
        <taxon>Pseudomonadati</taxon>
        <taxon>Pseudomonadota</taxon>
        <taxon>Gammaproteobacteria</taxon>
        <taxon>Enterobacterales</taxon>
        <taxon>Bruguierivoracaceae</taxon>
        <taxon>Sodalis</taxon>
    </lineage>
</organism>
<dbReference type="AlphaFoldDB" id="A0A193QNZ8"/>
<sequence length="120" mass="13529">MAEKKNKDRVVTFRLSQSDFAQFEEKLASSNMKKSAFFREVFLNANVSLTVKAKPSKDLESLTFLFNKYSNNLNQIAHQVNSAYVSGKVSSSLYTSVNNTLVDIRQLLLSGIQAVFNVRL</sequence>
<dbReference type="InterPro" id="IPR053842">
    <property type="entry name" value="NikA-like"/>
</dbReference>
<name>A0A193QNZ8_SODGM</name>
<reference evidence="3" key="2">
    <citation type="submission" date="2015-05" db="EMBL/GenBank/DDBJ databases">
        <authorList>
            <person name="Goodhead I."/>
        </authorList>
    </citation>
    <scope>NUCLEOTIDE SEQUENCE [LARGE SCALE GENOMIC DNA]</scope>
    <source>
        <strain evidence="3">morsitans</strain>
        <plasmid evidence="3">psg2</plasmid>
    </source>
</reference>
<protein>
    <submittedName>
        <fullName evidence="1">Bacterial mobilisation protein (MobC)</fullName>
    </submittedName>
</protein>
<gene>
    <name evidence="1" type="ORF">SGGMMB4_05860</name>
    <name evidence="2" type="ORF">SGGMMB4_05875</name>
</gene>
<dbReference type="RefSeq" id="WP_011279238.1">
    <property type="nucleotide sequence ID" value="NZ_LN854559.1"/>
</dbReference>
<reference evidence="1" key="1">
    <citation type="submission" date="2015-05" db="EMBL/GenBank/DDBJ databases">
        <authorList>
            <person name="Wang D.B."/>
            <person name="Wang M."/>
        </authorList>
    </citation>
    <scope>NUCLEOTIDE SEQUENCE</scope>
    <source>
        <strain evidence="1">B4</strain>
    </source>
</reference>
<proteinExistence type="predicted"/>
<evidence type="ECO:0000313" key="1">
    <source>
        <dbReference type="EMBL" id="CRL46891.1"/>
    </source>
</evidence>